<accession>A0A8C4NFW7</accession>
<evidence type="ECO:0000313" key="9">
    <source>
        <dbReference type="Ensembl" id="ENSEBUP00000007104.1"/>
    </source>
</evidence>
<evidence type="ECO:0000259" key="7">
    <source>
        <dbReference type="Pfam" id="PF00382"/>
    </source>
</evidence>
<dbReference type="GeneTree" id="ENSGT00390000002288"/>
<reference evidence="9" key="1">
    <citation type="submission" date="2025-08" db="UniProtKB">
        <authorList>
            <consortium name="Ensembl"/>
        </authorList>
    </citation>
    <scope>IDENTIFICATION</scope>
</reference>
<keyword evidence="6" id="KW-0804">Transcription</keyword>
<dbReference type="PANTHER" id="PTHR11618:SF5">
    <property type="entry name" value="TRANSCRIPTION FACTOR IIIB 50 KDA SUBUNIT"/>
    <property type="match status" value="1"/>
</dbReference>
<evidence type="ECO:0000256" key="6">
    <source>
        <dbReference type="ARBA" id="ARBA00023163"/>
    </source>
</evidence>
<dbReference type="GO" id="GO:0097550">
    <property type="term" value="C:transcription preinitiation complex"/>
    <property type="evidence" value="ECO:0007669"/>
    <property type="project" value="TreeGrafter"/>
</dbReference>
<dbReference type="InterPro" id="IPR036915">
    <property type="entry name" value="Cyclin-like_sf"/>
</dbReference>
<dbReference type="GO" id="GO:0005634">
    <property type="term" value="C:nucleus"/>
    <property type="evidence" value="ECO:0007669"/>
    <property type="project" value="TreeGrafter"/>
</dbReference>
<evidence type="ECO:0000256" key="2">
    <source>
        <dbReference type="ARBA" id="ARBA00022737"/>
    </source>
</evidence>
<feature type="domain" description="BRF2-like C-terminal" evidence="8">
    <location>
        <begin position="104"/>
        <end position="238"/>
    </location>
</feature>
<dbReference type="InterPro" id="IPR000812">
    <property type="entry name" value="TFIIB"/>
</dbReference>
<keyword evidence="3" id="KW-0863">Zinc-finger</keyword>
<dbReference type="InterPro" id="IPR054078">
    <property type="entry name" value="BRF2-like_C"/>
</dbReference>
<evidence type="ECO:0000313" key="10">
    <source>
        <dbReference type="Proteomes" id="UP000694388"/>
    </source>
</evidence>
<evidence type="ECO:0000259" key="8">
    <source>
        <dbReference type="Pfam" id="PF21886"/>
    </source>
</evidence>
<keyword evidence="10" id="KW-1185">Reference proteome</keyword>
<organism evidence="9 10">
    <name type="scientific">Eptatretus burgeri</name>
    <name type="common">Inshore hagfish</name>
    <dbReference type="NCBI Taxonomy" id="7764"/>
    <lineage>
        <taxon>Eukaryota</taxon>
        <taxon>Metazoa</taxon>
        <taxon>Chordata</taxon>
        <taxon>Craniata</taxon>
        <taxon>Vertebrata</taxon>
        <taxon>Cyclostomata</taxon>
        <taxon>Myxini</taxon>
        <taxon>Myxiniformes</taxon>
        <taxon>Myxinidae</taxon>
        <taxon>Eptatretinae</taxon>
        <taxon>Eptatretus</taxon>
    </lineage>
</organism>
<name>A0A8C4NFW7_EPTBU</name>
<proteinExistence type="inferred from homology"/>
<evidence type="ECO:0000256" key="1">
    <source>
        <dbReference type="ARBA" id="ARBA00010857"/>
    </source>
</evidence>
<keyword evidence="3" id="KW-0479">Metal-binding</keyword>
<dbReference type="SUPFAM" id="SSF47954">
    <property type="entry name" value="Cyclin-like"/>
    <property type="match status" value="1"/>
</dbReference>
<dbReference type="Pfam" id="PF21886">
    <property type="entry name" value="BRF2-like_C_cyclin_rpt"/>
    <property type="match status" value="1"/>
</dbReference>
<comment type="similarity">
    <text evidence="1">Belongs to the TFIIB family.</text>
</comment>
<keyword evidence="5" id="KW-0805">Transcription regulation</keyword>
<dbReference type="GO" id="GO:0008270">
    <property type="term" value="F:zinc ion binding"/>
    <property type="evidence" value="ECO:0007669"/>
    <property type="project" value="UniProtKB-KW"/>
</dbReference>
<evidence type="ECO:0000256" key="3">
    <source>
        <dbReference type="ARBA" id="ARBA00022771"/>
    </source>
</evidence>
<dbReference type="Ensembl" id="ENSEBUT00000007575.1">
    <property type="protein sequence ID" value="ENSEBUP00000007104.1"/>
    <property type="gene ID" value="ENSEBUG00000004662.1"/>
</dbReference>
<keyword evidence="2" id="KW-0677">Repeat</keyword>
<protein>
    <submittedName>
        <fullName evidence="9">BRF2 RNA polymerase III transcription initiation factor subunit</fullName>
    </submittedName>
</protein>
<dbReference type="AlphaFoldDB" id="A0A8C4NFW7"/>
<reference evidence="9" key="2">
    <citation type="submission" date="2025-09" db="UniProtKB">
        <authorList>
            <consortium name="Ensembl"/>
        </authorList>
    </citation>
    <scope>IDENTIFICATION</scope>
</reference>
<dbReference type="GO" id="GO:0017025">
    <property type="term" value="F:TBP-class protein binding"/>
    <property type="evidence" value="ECO:0007669"/>
    <property type="project" value="InterPro"/>
</dbReference>
<evidence type="ECO:0000256" key="4">
    <source>
        <dbReference type="ARBA" id="ARBA00022833"/>
    </source>
</evidence>
<dbReference type="GO" id="GO:0070897">
    <property type="term" value="P:transcription preinitiation complex assembly"/>
    <property type="evidence" value="ECO:0007669"/>
    <property type="project" value="InterPro"/>
</dbReference>
<dbReference type="OMA" id="IPESEMH"/>
<dbReference type="Proteomes" id="UP000694388">
    <property type="component" value="Unplaced"/>
</dbReference>
<dbReference type="Pfam" id="PF00382">
    <property type="entry name" value="TFIIB"/>
    <property type="match status" value="1"/>
</dbReference>
<dbReference type="InterPro" id="IPR013150">
    <property type="entry name" value="TFIIB_cyclin"/>
</dbReference>
<sequence>DFCDLGLQKIREICKVLGIPQIMEDAAKEHYRTAFLKPLFHYVKRARKDALAACCVYAACRCHSWPISVMTASQAVQVTPQCFSQMYLSLVQELGLQIPQQNMPEMIRSFCSRFATRGSPQVPSEWPETVNVKWNLAKRTIQICELCGEAWLLTGRRPMPAIIGATFLAWQSLYPRSPICVSLKAFCRNSGTPYSTSVRARVQEMRKLLLALAQTLPWLIHRHVSLVSVVKFIDEVLSNQMLLLRQLASQDSQMPQVQSDSPVLLNTTDIDVFKTKCGNPAPSLLLPPCILAPKKPSLEPERCQQPFSNEISEAEIEQYIRTPEEVEEIQRFQASDCVNIVCGWPNITVL</sequence>
<dbReference type="PANTHER" id="PTHR11618">
    <property type="entry name" value="TRANSCRIPTION INITIATION FACTOR IIB-RELATED"/>
    <property type="match status" value="1"/>
</dbReference>
<dbReference type="Gene3D" id="1.10.472.10">
    <property type="entry name" value="Cyclin-like"/>
    <property type="match status" value="1"/>
</dbReference>
<feature type="domain" description="Transcription factor TFIIB cyclin-like" evidence="7">
    <location>
        <begin position="8"/>
        <end position="92"/>
    </location>
</feature>
<keyword evidence="4" id="KW-0862">Zinc</keyword>
<evidence type="ECO:0000256" key="5">
    <source>
        <dbReference type="ARBA" id="ARBA00023015"/>
    </source>
</evidence>